<evidence type="ECO:0000313" key="3">
    <source>
        <dbReference type="EMBL" id="KAB4312129.1"/>
    </source>
</evidence>
<dbReference type="RefSeq" id="WP_008765659.1">
    <property type="nucleotide sequence ID" value="NZ_BAABXH010000002.1"/>
</dbReference>
<keyword evidence="1" id="KW-0472">Membrane</keyword>
<dbReference type="AlphaFoldDB" id="A0A0P0ERZ8"/>
<dbReference type="KEGG" id="btho:Btheta7330_02423"/>
<accession>A0A0P0ERZ8</accession>
<keyword evidence="1" id="KW-1133">Transmembrane helix</keyword>
<feature type="transmembrane region" description="Helical" evidence="1">
    <location>
        <begin position="54"/>
        <end position="78"/>
    </location>
</feature>
<feature type="transmembrane region" description="Helical" evidence="1">
    <location>
        <begin position="15"/>
        <end position="42"/>
    </location>
</feature>
<feature type="domain" description="Urease accessory protein UreH-like transmembrane" evidence="2">
    <location>
        <begin position="17"/>
        <end position="228"/>
    </location>
</feature>
<feature type="transmembrane region" description="Helical" evidence="1">
    <location>
        <begin position="138"/>
        <end position="160"/>
    </location>
</feature>
<name>A0A0P0ERZ8_BACT4</name>
<comment type="caution">
    <text evidence="3">The sequence shown here is derived from an EMBL/GenBank/DDBJ whole genome shotgun (WGS) entry which is preliminary data.</text>
</comment>
<feature type="transmembrane region" description="Helical" evidence="1">
    <location>
        <begin position="172"/>
        <end position="201"/>
    </location>
</feature>
<feature type="transmembrane region" description="Helical" evidence="1">
    <location>
        <begin position="213"/>
        <end position="234"/>
    </location>
</feature>
<reference evidence="4" key="2">
    <citation type="submission" date="2022-10" db="EMBL/GenBank/DDBJ databases">
        <title>Human gut microbiome strain richness.</title>
        <authorList>
            <person name="Chen-Liaw A."/>
        </authorList>
    </citation>
    <scope>NUCLEOTIDE SEQUENCE</scope>
    <source>
        <strain evidence="4">1001283st1_A3_1001283B150304_161114</strain>
    </source>
</reference>
<evidence type="ECO:0000313" key="5">
    <source>
        <dbReference type="Proteomes" id="UP000440614"/>
    </source>
</evidence>
<evidence type="ECO:0000256" key="1">
    <source>
        <dbReference type="SAM" id="Phobius"/>
    </source>
</evidence>
<sequence length="235" mass="25806">MDFLQSLLDNSSVPVITAFILGILTAISPCPLATNITAIGFIGKDIENRHRIFINGLLYTFGRIVTYTVLGFILIPVLREGASMYMVQKVVSKYGEMLIAPVLIIIGIFMLDIIKLNIPKINIGGEGLKKNIKGSWGALLLGILFALAFCPTSGVFYFGILMPLAAAETGGYFLPVIYAIATGVPVILVAWILAYSVAGLGRFYNSVQIFEKWFRKIVAILFIVIGIYYAVVFYF</sequence>
<dbReference type="EMBL" id="WCSY01000011">
    <property type="protein sequence ID" value="KAB4312129.1"/>
    <property type="molecule type" value="Genomic_DNA"/>
</dbReference>
<dbReference type="Proteomes" id="UP000440614">
    <property type="component" value="Unassembled WGS sequence"/>
</dbReference>
<dbReference type="PANTHER" id="PTHR31272:SF4">
    <property type="entry name" value="CYTOCHROME C-TYPE BIOGENESIS PROTEIN HI_1454-RELATED"/>
    <property type="match status" value="1"/>
</dbReference>
<feature type="transmembrane region" description="Helical" evidence="1">
    <location>
        <begin position="98"/>
        <end position="118"/>
    </location>
</feature>
<dbReference type="Proteomes" id="UP001217776">
    <property type="component" value="Unassembled WGS sequence"/>
</dbReference>
<dbReference type="InterPro" id="IPR051790">
    <property type="entry name" value="Cytochrome_c-biogenesis_DsbD"/>
</dbReference>
<dbReference type="PANTHER" id="PTHR31272">
    <property type="entry name" value="CYTOCHROME C-TYPE BIOGENESIS PROTEIN HI_1454-RELATED"/>
    <property type="match status" value="1"/>
</dbReference>
<dbReference type="EMBL" id="JAQNVG010000004">
    <property type="protein sequence ID" value="MDC2234743.1"/>
    <property type="molecule type" value="Genomic_DNA"/>
</dbReference>
<accession>C6IGB3</accession>
<gene>
    <name evidence="3" type="ORF">GAO51_12290</name>
    <name evidence="4" type="ORF">PO127_03135</name>
</gene>
<reference evidence="3 5" key="1">
    <citation type="journal article" date="2019" name="Nat. Med.">
        <title>A library of human gut bacterial isolates paired with longitudinal multiomics data enables mechanistic microbiome research.</title>
        <authorList>
            <person name="Poyet M."/>
            <person name="Groussin M."/>
            <person name="Gibbons S.M."/>
            <person name="Avila-Pacheco J."/>
            <person name="Jiang X."/>
            <person name="Kearney S.M."/>
            <person name="Perrotta A.R."/>
            <person name="Berdy B."/>
            <person name="Zhao S."/>
            <person name="Lieberman T.D."/>
            <person name="Swanson P.K."/>
            <person name="Smith M."/>
            <person name="Roesemann S."/>
            <person name="Alexander J.E."/>
            <person name="Rich S.A."/>
            <person name="Livny J."/>
            <person name="Vlamakis H."/>
            <person name="Clish C."/>
            <person name="Bullock K."/>
            <person name="Deik A."/>
            <person name="Scott J."/>
            <person name="Pierce K.A."/>
            <person name="Xavier R.J."/>
            <person name="Alm E.J."/>
        </authorList>
    </citation>
    <scope>NUCLEOTIDE SEQUENCE [LARGE SCALE GENOMIC DNA]</scope>
    <source>
        <strain evidence="3 5">BIOML-A188</strain>
    </source>
</reference>
<dbReference type="Pfam" id="PF13386">
    <property type="entry name" value="DsbD_2"/>
    <property type="match status" value="1"/>
</dbReference>
<keyword evidence="1" id="KW-0812">Transmembrane</keyword>
<evidence type="ECO:0000259" key="2">
    <source>
        <dbReference type="Pfam" id="PF13386"/>
    </source>
</evidence>
<protein>
    <submittedName>
        <fullName evidence="4">Aromatic aminobenezylarsenical efflux permease ArsG family transporter</fullName>
    </submittedName>
    <submittedName>
        <fullName evidence="3">Sulfite exporter TauE/SafE family protein</fullName>
    </submittedName>
</protein>
<evidence type="ECO:0000313" key="4">
    <source>
        <dbReference type="EMBL" id="MDC2234743.1"/>
    </source>
</evidence>
<organism evidence="3 5">
    <name type="scientific">Bacteroides thetaiotaomicron</name>
    <dbReference type="NCBI Taxonomy" id="818"/>
    <lineage>
        <taxon>Bacteria</taxon>
        <taxon>Pseudomonadati</taxon>
        <taxon>Bacteroidota</taxon>
        <taxon>Bacteroidia</taxon>
        <taxon>Bacteroidales</taxon>
        <taxon>Bacteroidaceae</taxon>
        <taxon>Bacteroides</taxon>
    </lineage>
</organism>
<dbReference type="NCBIfam" id="NF040495">
    <property type="entry name" value="tranport_ArsG"/>
    <property type="match status" value="1"/>
</dbReference>
<dbReference type="InterPro" id="IPR039447">
    <property type="entry name" value="UreH-like_TM_dom"/>
</dbReference>
<proteinExistence type="predicted"/>